<dbReference type="Proteomes" id="UP000298327">
    <property type="component" value="Unassembled WGS sequence"/>
</dbReference>
<dbReference type="OrthoDB" id="426133at2759"/>
<proteinExistence type="predicted"/>
<name>A0A4Y9Y7B4_9AGAM</name>
<reference evidence="3 4" key="1">
    <citation type="submission" date="2019-02" db="EMBL/GenBank/DDBJ databases">
        <title>Genome sequencing of the rare red list fungi Dentipellis fragilis.</title>
        <authorList>
            <person name="Buettner E."/>
            <person name="Kellner H."/>
        </authorList>
    </citation>
    <scope>NUCLEOTIDE SEQUENCE [LARGE SCALE GENOMIC DNA]</scope>
    <source>
        <strain evidence="3 4">DSM 105465</strain>
    </source>
</reference>
<feature type="domain" description="SGNH hydrolase-type esterase" evidence="2">
    <location>
        <begin position="195"/>
        <end position="318"/>
    </location>
</feature>
<feature type="chain" id="PRO_5021433076" description="SGNH hydrolase-type esterase domain-containing protein" evidence="1">
    <location>
        <begin position="23"/>
        <end position="515"/>
    </location>
</feature>
<evidence type="ECO:0000259" key="2">
    <source>
        <dbReference type="Pfam" id="PF13472"/>
    </source>
</evidence>
<dbReference type="Pfam" id="PF13472">
    <property type="entry name" value="Lipase_GDSL_2"/>
    <property type="match status" value="1"/>
</dbReference>
<dbReference type="Gene3D" id="3.40.50.1110">
    <property type="entry name" value="SGNH hydrolase"/>
    <property type="match status" value="1"/>
</dbReference>
<sequence length="515" mass="57337">MPFLALFTVVAILMGDSSLADASPTASSSIPVNVRNDDPLIYYHGRWDRSPGTWWAGSGFKLNVDGLSSLVLTLGPHTTSPNVSIGVSVDYGPFNIVNMSAGNNVVPLTPVQSDADENKPAHHVVRINAQQWQDNRVNLESITLNAGAKLSPYEPSKLAFQFIGDSLSADILSYGNVHGVSYQFFRTEDTGYYYTTDHNYTTPWNFARDRPAATHVVIHIGANDSAQNVTADAFVDTYLKFINKLRTIYTHQPIFVFTPWGWPQPDGSISQYYEVSYTKIVDSRHAAGDSNVFLVNTTGWVTLQDVFADNLHPTVDGHMKIASFFEHWLQNWGLKPEKHASILALLTRLLRSLSARRAASSRSVSRPCLEDARVMSDPTDVAEVPNDEYKCARDGRERRFAVSSSRRYTWWSEEDWFCEETESSRCIVGGRGARVSEATEYRELALSEDDDAAASENGDINFPGIEWVLSPLMSFFASSSISGVNEREGSWSPRAGALTCRQQQLVRAHLVQRKC</sequence>
<dbReference type="EMBL" id="SEOQ01000733">
    <property type="protein sequence ID" value="TFY57673.1"/>
    <property type="molecule type" value="Genomic_DNA"/>
</dbReference>
<evidence type="ECO:0000256" key="1">
    <source>
        <dbReference type="SAM" id="SignalP"/>
    </source>
</evidence>
<dbReference type="InterPro" id="IPR036514">
    <property type="entry name" value="SGNH_hydro_sf"/>
</dbReference>
<evidence type="ECO:0000313" key="4">
    <source>
        <dbReference type="Proteomes" id="UP000298327"/>
    </source>
</evidence>
<dbReference type="InterPro" id="IPR013830">
    <property type="entry name" value="SGNH_hydro"/>
</dbReference>
<gene>
    <name evidence="3" type="ORF">EVG20_g8451</name>
</gene>
<protein>
    <recommendedName>
        <fullName evidence="2">SGNH hydrolase-type esterase domain-containing protein</fullName>
    </recommendedName>
</protein>
<accession>A0A4Y9Y7B4</accession>
<keyword evidence="1" id="KW-0732">Signal</keyword>
<dbReference type="PANTHER" id="PTHR37834">
    <property type="entry name" value="GDSL-LIKE LIPASE/ACYLHYDROLASE DOMAIN PROTEIN (AFU_ORTHOLOGUE AFUA_2G00620)"/>
    <property type="match status" value="1"/>
</dbReference>
<dbReference type="Gene3D" id="2.60.120.260">
    <property type="entry name" value="Galactose-binding domain-like"/>
    <property type="match status" value="1"/>
</dbReference>
<dbReference type="SUPFAM" id="SSF52266">
    <property type="entry name" value="SGNH hydrolase"/>
    <property type="match status" value="1"/>
</dbReference>
<evidence type="ECO:0000313" key="3">
    <source>
        <dbReference type="EMBL" id="TFY57673.1"/>
    </source>
</evidence>
<dbReference type="InterPro" id="IPR052762">
    <property type="entry name" value="PCW_deacetylase/CE"/>
</dbReference>
<comment type="caution">
    <text evidence="3">The sequence shown here is derived from an EMBL/GenBank/DDBJ whole genome shotgun (WGS) entry which is preliminary data.</text>
</comment>
<dbReference type="AlphaFoldDB" id="A0A4Y9Y7B4"/>
<dbReference type="PANTHER" id="PTHR37834:SF2">
    <property type="entry name" value="ESTERASE, SGNH HYDROLASE-TYPE"/>
    <property type="match status" value="1"/>
</dbReference>
<feature type="signal peptide" evidence="1">
    <location>
        <begin position="1"/>
        <end position="22"/>
    </location>
</feature>
<keyword evidence="4" id="KW-1185">Reference proteome</keyword>
<organism evidence="3 4">
    <name type="scientific">Dentipellis fragilis</name>
    <dbReference type="NCBI Taxonomy" id="205917"/>
    <lineage>
        <taxon>Eukaryota</taxon>
        <taxon>Fungi</taxon>
        <taxon>Dikarya</taxon>
        <taxon>Basidiomycota</taxon>
        <taxon>Agaricomycotina</taxon>
        <taxon>Agaricomycetes</taxon>
        <taxon>Russulales</taxon>
        <taxon>Hericiaceae</taxon>
        <taxon>Dentipellis</taxon>
    </lineage>
</organism>